<evidence type="ECO:0000256" key="6">
    <source>
        <dbReference type="ARBA" id="ARBA00022989"/>
    </source>
</evidence>
<comment type="similarity">
    <text evidence="2">Belongs to the cation diffusion facilitator (CDF) transporter (TC 2.A.4) family. SLC30A subfamily.</text>
</comment>
<keyword evidence="8 9" id="KW-0472">Membrane</keyword>
<evidence type="ECO:0000313" key="12">
    <source>
        <dbReference type="EMBL" id="RUO47854.1"/>
    </source>
</evidence>
<evidence type="ECO:0000256" key="4">
    <source>
        <dbReference type="ARBA" id="ARBA00022692"/>
    </source>
</evidence>
<evidence type="ECO:0000259" key="10">
    <source>
        <dbReference type="Pfam" id="PF01545"/>
    </source>
</evidence>
<dbReference type="Pfam" id="PF01545">
    <property type="entry name" value="Cation_efflux"/>
    <property type="match status" value="1"/>
</dbReference>
<evidence type="ECO:0000259" key="11">
    <source>
        <dbReference type="Pfam" id="PF16916"/>
    </source>
</evidence>
<feature type="transmembrane region" description="Helical" evidence="9">
    <location>
        <begin position="16"/>
        <end position="36"/>
    </location>
</feature>
<dbReference type="PANTHER" id="PTHR11562:SF17">
    <property type="entry name" value="RE54080P-RELATED"/>
    <property type="match status" value="1"/>
</dbReference>
<dbReference type="SUPFAM" id="SSF161111">
    <property type="entry name" value="Cation efflux protein transmembrane domain-like"/>
    <property type="match status" value="1"/>
</dbReference>
<keyword evidence="5" id="KW-0862">Zinc</keyword>
<comment type="caution">
    <text evidence="12">The sequence shown here is derived from an EMBL/GenBank/DDBJ whole genome shotgun (WGS) entry which is preliminary data.</text>
</comment>
<keyword evidence="13" id="KW-1185">Reference proteome</keyword>
<keyword evidence="6 9" id="KW-1133">Transmembrane helix</keyword>
<dbReference type="Gene3D" id="1.20.1510.10">
    <property type="entry name" value="Cation efflux protein transmembrane domain"/>
    <property type="match status" value="1"/>
</dbReference>
<reference evidence="13" key="1">
    <citation type="journal article" date="2018" name="Front. Microbiol.">
        <title>Genome-Based Analysis Reveals the Taxonomy and Diversity of the Family Idiomarinaceae.</title>
        <authorList>
            <person name="Liu Y."/>
            <person name="Lai Q."/>
            <person name="Shao Z."/>
        </authorList>
    </citation>
    <scope>NUCLEOTIDE SEQUENCE [LARGE SCALE GENOMIC DNA]</scope>
    <source>
        <strain evidence="13">908033</strain>
    </source>
</reference>
<dbReference type="Proteomes" id="UP000286985">
    <property type="component" value="Unassembled WGS sequence"/>
</dbReference>
<accession>A0A432XGH3</accession>
<evidence type="ECO:0000256" key="9">
    <source>
        <dbReference type="SAM" id="Phobius"/>
    </source>
</evidence>
<dbReference type="InterPro" id="IPR027470">
    <property type="entry name" value="Cation_efflux_CTD"/>
</dbReference>
<dbReference type="PANTHER" id="PTHR11562">
    <property type="entry name" value="CATION EFFLUX PROTEIN/ ZINC TRANSPORTER"/>
    <property type="match status" value="1"/>
</dbReference>
<keyword evidence="4 9" id="KW-0812">Transmembrane</keyword>
<dbReference type="GO" id="GO:0005385">
    <property type="term" value="F:zinc ion transmembrane transporter activity"/>
    <property type="evidence" value="ECO:0007669"/>
    <property type="project" value="TreeGrafter"/>
</dbReference>
<dbReference type="NCBIfam" id="TIGR01297">
    <property type="entry name" value="CDF"/>
    <property type="match status" value="1"/>
</dbReference>
<feature type="transmembrane region" description="Helical" evidence="9">
    <location>
        <begin position="83"/>
        <end position="102"/>
    </location>
</feature>
<dbReference type="OrthoDB" id="9809646at2"/>
<dbReference type="STRING" id="519452.SAMN04488139_1346"/>
<evidence type="ECO:0000256" key="5">
    <source>
        <dbReference type="ARBA" id="ARBA00022906"/>
    </source>
</evidence>
<evidence type="ECO:0000313" key="13">
    <source>
        <dbReference type="Proteomes" id="UP000286985"/>
    </source>
</evidence>
<evidence type="ECO:0000256" key="8">
    <source>
        <dbReference type="ARBA" id="ARBA00023136"/>
    </source>
</evidence>
<feature type="domain" description="Cation efflux protein cytoplasmic" evidence="11">
    <location>
        <begin position="209"/>
        <end position="283"/>
    </location>
</feature>
<dbReference type="InterPro" id="IPR027469">
    <property type="entry name" value="Cation_efflux_TMD_sf"/>
</dbReference>
<dbReference type="SUPFAM" id="SSF160240">
    <property type="entry name" value="Cation efflux protein cytoplasmic domain-like"/>
    <property type="match status" value="1"/>
</dbReference>
<keyword evidence="3" id="KW-0813">Transport</keyword>
<feature type="domain" description="Cation efflux protein transmembrane" evidence="10">
    <location>
        <begin position="19"/>
        <end position="202"/>
    </location>
</feature>
<sequence length="302" mass="33667">MGHHHDHSKDLSSERLGWAFLLNFCFTIIEFIGGILTNSTAILADAVHDLGDSLSLGMAWILNKLGKKQANNQFTYGYRRLSLAGAFINAIVLIAGSAWVLMEAIPRLWNPEMPIAEGMIGLAILGIAVNGFAAYKLSAGKSLNERVINWHLMEDVLGWVAVLIVGIVLQFVNWPILDPLLSVAFTLFILFNVIRNLYETARLFFQAAPDNGTVTSVSNTLKQLPHVVDVHHLHFWSLDGEHHVLTAHLVLDEDIGTEARRDLKQQIDNALAPYHLSHTTIELELPGELCRDDKPHHHDHAH</sequence>
<keyword evidence="5" id="KW-0864">Zinc transport</keyword>
<evidence type="ECO:0000256" key="2">
    <source>
        <dbReference type="ARBA" id="ARBA00008873"/>
    </source>
</evidence>
<gene>
    <name evidence="12" type="ORF">CWE24_07630</name>
</gene>
<proteinExistence type="inferred from homology"/>
<feature type="transmembrane region" description="Helical" evidence="9">
    <location>
        <begin position="156"/>
        <end position="174"/>
    </location>
</feature>
<evidence type="ECO:0000256" key="1">
    <source>
        <dbReference type="ARBA" id="ARBA00004141"/>
    </source>
</evidence>
<dbReference type="GO" id="GO:0005886">
    <property type="term" value="C:plasma membrane"/>
    <property type="evidence" value="ECO:0007669"/>
    <property type="project" value="TreeGrafter"/>
</dbReference>
<evidence type="ECO:0000256" key="7">
    <source>
        <dbReference type="ARBA" id="ARBA00023065"/>
    </source>
</evidence>
<name>A0A432XGH3_9GAMM</name>
<dbReference type="InterPro" id="IPR058533">
    <property type="entry name" value="Cation_efflux_TM"/>
</dbReference>
<protein>
    <submittedName>
        <fullName evidence="12">Cation transporter</fullName>
    </submittedName>
</protein>
<comment type="subcellular location">
    <subcellularLocation>
        <location evidence="1">Membrane</location>
        <topology evidence="1">Multi-pass membrane protein</topology>
    </subcellularLocation>
</comment>
<dbReference type="InterPro" id="IPR036837">
    <property type="entry name" value="Cation_efflux_CTD_sf"/>
</dbReference>
<dbReference type="EMBL" id="PIPU01000003">
    <property type="protein sequence ID" value="RUO47854.1"/>
    <property type="molecule type" value="Genomic_DNA"/>
</dbReference>
<organism evidence="12 13">
    <name type="scientific">Pseudidiomarina donghaiensis</name>
    <dbReference type="NCBI Taxonomy" id="519452"/>
    <lineage>
        <taxon>Bacteria</taxon>
        <taxon>Pseudomonadati</taxon>
        <taxon>Pseudomonadota</taxon>
        <taxon>Gammaproteobacteria</taxon>
        <taxon>Alteromonadales</taxon>
        <taxon>Idiomarinaceae</taxon>
        <taxon>Pseudidiomarina</taxon>
    </lineage>
</organism>
<dbReference type="RefSeq" id="WP_092839443.1">
    <property type="nucleotide sequence ID" value="NZ_FPCF01000002.1"/>
</dbReference>
<dbReference type="Pfam" id="PF16916">
    <property type="entry name" value="ZT_dimer"/>
    <property type="match status" value="1"/>
</dbReference>
<evidence type="ECO:0000256" key="3">
    <source>
        <dbReference type="ARBA" id="ARBA00022448"/>
    </source>
</evidence>
<dbReference type="AlphaFoldDB" id="A0A432XGH3"/>
<keyword evidence="7" id="KW-0406">Ion transport</keyword>
<feature type="transmembrane region" description="Helical" evidence="9">
    <location>
        <begin position="114"/>
        <end position="135"/>
    </location>
</feature>
<dbReference type="InterPro" id="IPR002524">
    <property type="entry name" value="Cation_efflux"/>
</dbReference>
<feature type="transmembrane region" description="Helical" evidence="9">
    <location>
        <begin position="180"/>
        <end position="198"/>
    </location>
</feature>
<dbReference type="InterPro" id="IPR050681">
    <property type="entry name" value="CDF/SLC30A"/>
</dbReference>